<feature type="signal peptide" evidence="1">
    <location>
        <begin position="1"/>
        <end position="20"/>
    </location>
</feature>
<gene>
    <name evidence="2" type="ORF">L21SP5_02466</name>
</gene>
<keyword evidence="1" id="KW-0732">Signal</keyword>
<feature type="chain" id="PRO_5006599368" description="DUF2141 domain-containing protein" evidence="1">
    <location>
        <begin position="21"/>
        <end position="140"/>
    </location>
</feature>
<keyword evidence="3" id="KW-1185">Reference proteome</keyword>
<dbReference type="PATRIC" id="fig|1307839.3.peg.2586"/>
<organism evidence="2 3">
    <name type="scientific">Salinivirga cyanobacteriivorans</name>
    <dbReference type="NCBI Taxonomy" id="1307839"/>
    <lineage>
        <taxon>Bacteria</taxon>
        <taxon>Pseudomonadati</taxon>
        <taxon>Bacteroidota</taxon>
        <taxon>Bacteroidia</taxon>
        <taxon>Bacteroidales</taxon>
        <taxon>Salinivirgaceae</taxon>
        <taxon>Salinivirga</taxon>
    </lineage>
</organism>
<evidence type="ECO:0000256" key="1">
    <source>
        <dbReference type="SAM" id="SignalP"/>
    </source>
</evidence>
<dbReference type="EMBL" id="CP013118">
    <property type="protein sequence ID" value="ALO16093.1"/>
    <property type="molecule type" value="Genomic_DNA"/>
</dbReference>
<evidence type="ECO:0008006" key="4">
    <source>
        <dbReference type="Google" id="ProtNLM"/>
    </source>
</evidence>
<evidence type="ECO:0000313" key="2">
    <source>
        <dbReference type="EMBL" id="ALO16093.1"/>
    </source>
</evidence>
<evidence type="ECO:0000313" key="3">
    <source>
        <dbReference type="Proteomes" id="UP000064893"/>
    </source>
</evidence>
<dbReference type="STRING" id="1307839.L21SP5_02466"/>
<sequence length="140" mass="15428" precursor="true">MMNKLLIVLGLSLLGQVLLAQNYDITIEITGFKSHSGNCIVTLFDNSHCFSANDKGISQVKKAITKAKTCTVTFKNIPKGNYAIIAFHDENTDGALNRNLLGMPKEGVGNSNNHKGKPSFEKSRFILLANRSVKIEIKYQ</sequence>
<dbReference type="AlphaFoldDB" id="A0A0S2I1B7"/>
<dbReference type="InterPro" id="IPR018673">
    <property type="entry name" value="DUF2141"/>
</dbReference>
<dbReference type="KEGG" id="blq:L21SP5_02466"/>
<dbReference type="Pfam" id="PF09912">
    <property type="entry name" value="DUF2141"/>
    <property type="match status" value="1"/>
</dbReference>
<reference evidence="2 3" key="1">
    <citation type="submission" date="2015-11" db="EMBL/GenBank/DDBJ databases">
        <title>Description and complete genome sequence of a novel strain predominating in hypersaline microbial mats and representing a new family of the Bacteriodetes phylum.</title>
        <authorList>
            <person name="Spring S."/>
            <person name="Bunk B."/>
            <person name="Sproer C."/>
            <person name="Klenk H.-P."/>
        </authorList>
    </citation>
    <scope>NUCLEOTIDE SEQUENCE [LARGE SCALE GENOMIC DNA]</scope>
    <source>
        <strain evidence="2 3">L21-Spi-D4</strain>
    </source>
</reference>
<proteinExistence type="predicted"/>
<accession>A0A0S2I1B7</accession>
<name>A0A0S2I1B7_9BACT</name>
<protein>
    <recommendedName>
        <fullName evidence="4">DUF2141 domain-containing protein</fullName>
    </recommendedName>
</protein>
<dbReference type="Proteomes" id="UP000064893">
    <property type="component" value="Chromosome"/>
</dbReference>